<dbReference type="GO" id="GO:0004674">
    <property type="term" value="F:protein serine/threonine kinase activity"/>
    <property type="evidence" value="ECO:0007669"/>
    <property type="project" value="UniProtKB-KW"/>
</dbReference>
<dbReference type="InterPro" id="IPR000719">
    <property type="entry name" value="Prot_kinase_dom"/>
</dbReference>
<sequence length="665" mass="73364">MNRCIWMHFSSDKRKTCLRITGHELGLSRSCALPFHLSQAAVVERRLTAFHCEIFLGTRPVGQPLLCSRTNGRPARSRHLGRRPRSQKANLAYGDVFPATALTFSCLLVVSKLPGPFLLFIYSGESTFPHSPRQSYDSGMEADYVRVEFMSADDRHFRSSWICDPFTIGQLRRNTFSSEFDHRLQSPTEIPFSMLKNKIRKMTGSFVSGGDKDKPAHDFSHFKKNYKLGPEVGRGGFGTVYSGFRGDGTPVAVKFVGRNNVTEMWDLDERQVPLEIVLLSKCTAIEGVVTLLDWYERNDGYVIVMERPSPCTDLFDYISDRGALAETLARNFFRQIVHTAIACAQVGVVHRDIKDENLVVDLRTGNLRLIDFGSGAFLKKDLYTDFEGTRVYSPPEWILNSKYDGLQATVWSLGILLFDMVSGDIPFHRDSDIICGGLRWRTAVSECCKDLIQKCLAYNPAERIPLHKIVDHPWLAEHNSGGQLTTARHKPASVPAKLNKEAELEHRHPHNGQNNASTLPGSDQNLAAAVVFLGTPTVAFGNPAAADNKKAEKQADAPQTDEQADKKLAKKKSSKKADEKQPESGNGSVEGSAEVLNSSAESVSAKSETTSIFQLALRKLRSSSRSQRASMQPNCSSAFSSAPTSGYGPSPASPSNSSLAVGAQI</sequence>
<keyword evidence="7" id="KW-0418">Kinase</keyword>
<dbReference type="GO" id="GO:0005524">
    <property type="term" value="F:ATP binding"/>
    <property type="evidence" value="ECO:0007669"/>
    <property type="project" value="UniProtKB-UniRule"/>
</dbReference>
<keyword evidence="5" id="KW-0808">Transferase</keyword>
<evidence type="ECO:0000256" key="3">
    <source>
        <dbReference type="ARBA" id="ARBA00016885"/>
    </source>
</evidence>
<evidence type="ECO:0000256" key="8">
    <source>
        <dbReference type="ARBA" id="ARBA00022840"/>
    </source>
</evidence>
<dbReference type="PANTHER" id="PTHR22984">
    <property type="entry name" value="SERINE/THREONINE-PROTEIN KINASE PIM"/>
    <property type="match status" value="1"/>
</dbReference>
<keyword evidence="8 12" id="KW-0067">ATP-binding</keyword>
<dbReference type="SUPFAM" id="SSF56112">
    <property type="entry name" value="Protein kinase-like (PK-like)"/>
    <property type="match status" value="1"/>
</dbReference>
<name>A0A1I7ZLR2_9BILA</name>
<dbReference type="Gene3D" id="1.10.510.10">
    <property type="entry name" value="Transferase(Phosphotransferase) domain 1"/>
    <property type="match status" value="1"/>
</dbReference>
<dbReference type="CDD" id="cd14005">
    <property type="entry name" value="STKc_PIM"/>
    <property type="match status" value="1"/>
</dbReference>
<dbReference type="GO" id="GO:0005737">
    <property type="term" value="C:cytoplasm"/>
    <property type="evidence" value="ECO:0007669"/>
    <property type="project" value="TreeGrafter"/>
</dbReference>
<evidence type="ECO:0000256" key="4">
    <source>
        <dbReference type="ARBA" id="ARBA00022527"/>
    </source>
</evidence>
<comment type="catalytic activity">
    <reaction evidence="11">
        <text>L-seryl-[protein] + ATP = O-phospho-L-seryl-[protein] + ADP + H(+)</text>
        <dbReference type="Rhea" id="RHEA:17989"/>
        <dbReference type="Rhea" id="RHEA-COMP:9863"/>
        <dbReference type="Rhea" id="RHEA-COMP:11604"/>
        <dbReference type="ChEBI" id="CHEBI:15378"/>
        <dbReference type="ChEBI" id="CHEBI:29999"/>
        <dbReference type="ChEBI" id="CHEBI:30616"/>
        <dbReference type="ChEBI" id="CHEBI:83421"/>
        <dbReference type="ChEBI" id="CHEBI:456216"/>
        <dbReference type="EC" id="2.7.11.1"/>
    </reaction>
</comment>
<keyword evidence="4" id="KW-0723">Serine/threonine-protein kinase</keyword>
<evidence type="ECO:0000256" key="12">
    <source>
        <dbReference type="PROSITE-ProRule" id="PRU10141"/>
    </source>
</evidence>
<dbReference type="GO" id="GO:0030430">
    <property type="term" value="C:host cell cytoplasm"/>
    <property type="evidence" value="ECO:0007669"/>
    <property type="project" value="UniProtKB-SubCell"/>
</dbReference>
<protein>
    <recommendedName>
        <fullName evidence="3">Serine/threonine-protein kinase 1</fullName>
        <ecNumber evidence="2">2.7.11.1</ecNumber>
    </recommendedName>
</protein>
<dbReference type="PROSITE" id="PS00108">
    <property type="entry name" value="PROTEIN_KINASE_ST"/>
    <property type="match status" value="1"/>
</dbReference>
<organism evidence="15 16">
    <name type="scientific">Steinernema glaseri</name>
    <dbReference type="NCBI Taxonomy" id="37863"/>
    <lineage>
        <taxon>Eukaryota</taxon>
        <taxon>Metazoa</taxon>
        <taxon>Ecdysozoa</taxon>
        <taxon>Nematoda</taxon>
        <taxon>Chromadorea</taxon>
        <taxon>Rhabditida</taxon>
        <taxon>Tylenchina</taxon>
        <taxon>Panagrolaimomorpha</taxon>
        <taxon>Strongyloidoidea</taxon>
        <taxon>Steinernematidae</taxon>
        <taxon>Steinernema</taxon>
    </lineage>
</organism>
<dbReference type="Proteomes" id="UP000095287">
    <property type="component" value="Unplaced"/>
</dbReference>
<feature type="compositionally biased region" description="Polar residues" evidence="13">
    <location>
        <begin position="583"/>
        <end position="613"/>
    </location>
</feature>
<evidence type="ECO:0000259" key="14">
    <source>
        <dbReference type="PROSITE" id="PS50011"/>
    </source>
</evidence>
<evidence type="ECO:0000256" key="2">
    <source>
        <dbReference type="ARBA" id="ARBA00012513"/>
    </source>
</evidence>
<proteinExistence type="predicted"/>
<evidence type="ECO:0000256" key="1">
    <source>
        <dbReference type="ARBA" id="ARBA00004192"/>
    </source>
</evidence>
<dbReference type="PROSITE" id="PS00107">
    <property type="entry name" value="PROTEIN_KINASE_ATP"/>
    <property type="match status" value="1"/>
</dbReference>
<evidence type="ECO:0000256" key="9">
    <source>
        <dbReference type="ARBA" id="ARBA00023200"/>
    </source>
</evidence>
<evidence type="ECO:0000256" key="10">
    <source>
        <dbReference type="ARBA" id="ARBA00047899"/>
    </source>
</evidence>
<feature type="binding site" evidence="12">
    <location>
        <position position="254"/>
    </location>
    <ligand>
        <name>ATP</name>
        <dbReference type="ChEBI" id="CHEBI:30616"/>
    </ligand>
</feature>
<keyword evidence="9" id="KW-1035">Host cytoplasm</keyword>
<comment type="catalytic activity">
    <reaction evidence="10">
        <text>L-threonyl-[protein] + ATP = O-phospho-L-threonyl-[protein] + ADP + H(+)</text>
        <dbReference type="Rhea" id="RHEA:46608"/>
        <dbReference type="Rhea" id="RHEA-COMP:11060"/>
        <dbReference type="Rhea" id="RHEA-COMP:11605"/>
        <dbReference type="ChEBI" id="CHEBI:15378"/>
        <dbReference type="ChEBI" id="CHEBI:30013"/>
        <dbReference type="ChEBI" id="CHEBI:30616"/>
        <dbReference type="ChEBI" id="CHEBI:61977"/>
        <dbReference type="ChEBI" id="CHEBI:456216"/>
        <dbReference type="EC" id="2.7.11.1"/>
    </reaction>
</comment>
<evidence type="ECO:0000256" key="11">
    <source>
        <dbReference type="ARBA" id="ARBA00048679"/>
    </source>
</evidence>
<dbReference type="Gene3D" id="3.30.200.20">
    <property type="entry name" value="Phosphorylase Kinase, domain 1"/>
    <property type="match status" value="1"/>
</dbReference>
<dbReference type="PROSITE" id="PS50011">
    <property type="entry name" value="PROTEIN_KINASE_DOM"/>
    <property type="match status" value="1"/>
</dbReference>
<feature type="domain" description="Protein kinase" evidence="14">
    <location>
        <begin position="226"/>
        <end position="475"/>
    </location>
</feature>
<evidence type="ECO:0000256" key="5">
    <source>
        <dbReference type="ARBA" id="ARBA00022679"/>
    </source>
</evidence>
<reference evidence="16" key="1">
    <citation type="submission" date="2016-11" db="UniProtKB">
        <authorList>
            <consortium name="WormBaseParasite"/>
        </authorList>
    </citation>
    <scope>IDENTIFICATION</scope>
</reference>
<comment type="subcellular location">
    <subcellularLocation>
        <location evidence="1">Host cytoplasm</location>
    </subcellularLocation>
</comment>
<evidence type="ECO:0000256" key="6">
    <source>
        <dbReference type="ARBA" id="ARBA00022741"/>
    </source>
</evidence>
<dbReference type="Pfam" id="PF00069">
    <property type="entry name" value="Pkinase"/>
    <property type="match status" value="1"/>
</dbReference>
<feature type="region of interest" description="Disordered" evidence="13">
    <location>
        <begin position="546"/>
        <end position="665"/>
    </location>
</feature>
<dbReference type="AlphaFoldDB" id="A0A1I7ZLR2"/>
<evidence type="ECO:0000313" key="16">
    <source>
        <dbReference type="WBParaSite" id="L893_g27816.t1"/>
    </source>
</evidence>
<dbReference type="InterPro" id="IPR008271">
    <property type="entry name" value="Ser/Thr_kinase_AS"/>
</dbReference>
<dbReference type="InterPro" id="IPR011009">
    <property type="entry name" value="Kinase-like_dom_sf"/>
</dbReference>
<dbReference type="InterPro" id="IPR017441">
    <property type="entry name" value="Protein_kinase_ATP_BS"/>
</dbReference>
<evidence type="ECO:0000313" key="15">
    <source>
        <dbReference type="Proteomes" id="UP000095287"/>
    </source>
</evidence>
<dbReference type="PANTHER" id="PTHR22984:SF25">
    <property type="entry name" value="PROTEIN KINASE DOMAIN-CONTAINING PROTEIN"/>
    <property type="match status" value="1"/>
</dbReference>
<feature type="compositionally biased region" description="Low complexity" evidence="13">
    <location>
        <begin position="640"/>
        <end position="658"/>
    </location>
</feature>
<keyword evidence="15" id="KW-1185">Reference proteome</keyword>
<keyword evidence="6 12" id="KW-0547">Nucleotide-binding</keyword>
<dbReference type="EC" id="2.7.11.1" evidence="2"/>
<evidence type="ECO:0000256" key="7">
    <source>
        <dbReference type="ARBA" id="ARBA00022777"/>
    </source>
</evidence>
<accession>A0A1I7ZLR2</accession>
<dbReference type="SMART" id="SM00220">
    <property type="entry name" value="S_TKc"/>
    <property type="match status" value="1"/>
</dbReference>
<evidence type="ECO:0000256" key="13">
    <source>
        <dbReference type="SAM" id="MobiDB-lite"/>
    </source>
</evidence>
<dbReference type="InterPro" id="IPR051138">
    <property type="entry name" value="PIM_Ser/Thr_kinase"/>
</dbReference>
<dbReference type="WBParaSite" id="L893_g27816.t1">
    <property type="protein sequence ID" value="L893_g27816.t1"/>
    <property type="gene ID" value="L893_g27816"/>
</dbReference>